<dbReference type="Pfam" id="PF01022">
    <property type="entry name" value="HTH_5"/>
    <property type="match status" value="1"/>
</dbReference>
<dbReference type="InterPro" id="IPR036390">
    <property type="entry name" value="WH_DNA-bd_sf"/>
</dbReference>
<accession>A0A5C6RJ41</accession>
<dbReference type="InterPro" id="IPR001845">
    <property type="entry name" value="HTH_ArsR_DNA-bd_dom"/>
</dbReference>
<reference evidence="5 6" key="1">
    <citation type="submission" date="2019-08" db="EMBL/GenBank/DDBJ databases">
        <title>Genome of Phaeodactylibacter luteus.</title>
        <authorList>
            <person name="Bowman J.P."/>
        </authorList>
    </citation>
    <scope>NUCLEOTIDE SEQUENCE [LARGE SCALE GENOMIC DNA]</scope>
    <source>
        <strain evidence="5 6">KCTC 42180</strain>
    </source>
</reference>
<dbReference type="PANTHER" id="PTHR33154">
    <property type="entry name" value="TRANSCRIPTIONAL REGULATOR, ARSR FAMILY"/>
    <property type="match status" value="1"/>
</dbReference>
<dbReference type="RefSeq" id="WP_147168341.1">
    <property type="nucleotide sequence ID" value="NZ_VOOR01000032.1"/>
</dbReference>
<protein>
    <submittedName>
        <fullName evidence="5">Winged helix-turn-helix transcriptional regulator</fullName>
    </submittedName>
</protein>
<keyword evidence="2" id="KW-0238">DNA-binding</keyword>
<evidence type="ECO:0000256" key="3">
    <source>
        <dbReference type="ARBA" id="ARBA00023163"/>
    </source>
</evidence>
<sequence length="123" mass="14207">MKKDSNTCIRVKRDGKQIDRCKAKIEEIRVPISSLARMMSLVSNEVRMKILFLLRQEGRLCVCDLSEILEMKIPAVSQHLRKLKDAELVYFEKEGATIYYHIPSDIKSKLEIIFGLLPEAELV</sequence>
<dbReference type="InterPro" id="IPR051081">
    <property type="entry name" value="HTH_MetalResp_TranReg"/>
</dbReference>
<evidence type="ECO:0000256" key="1">
    <source>
        <dbReference type="ARBA" id="ARBA00023015"/>
    </source>
</evidence>
<evidence type="ECO:0000256" key="2">
    <source>
        <dbReference type="ARBA" id="ARBA00023125"/>
    </source>
</evidence>
<keyword evidence="6" id="KW-1185">Reference proteome</keyword>
<dbReference type="SUPFAM" id="SSF46785">
    <property type="entry name" value="Winged helix' DNA-binding domain"/>
    <property type="match status" value="1"/>
</dbReference>
<dbReference type="SMART" id="SM00418">
    <property type="entry name" value="HTH_ARSR"/>
    <property type="match status" value="1"/>
</dbReference>
<name>A0A5C6RJ41_9BACT</name>
<dbReference type="AlphaFoldDB" id="A0A5C6RJ41"/>
<dbReference type="InterPro" id="IPR011991">
    <property type="entry name" value="ArsR-like_HTH"/>
</dbReference>
<evidence type="ECO:0000313" key="6">
    <source>
        <dbReference type="Proteomes" id="UP000321580"/>
    </source>
</evidence>
<keyword evidence="3" id="KW-0804">Transcription</keyword>
<keyword evidence="1" id="KW-0805">Transcription regulation</keyword>
<dbReference type="OrthoDB" id="9794330at2"/>
<dbReference type="PANTHER" id="PTHR33154:SF18">
    <property type="entry name" value="ARSENICAL RESISTANCE OPERON REPRESSOR"/>
    <property type="match status" value="1"/>
</dbReference>
<dbReference type="Gene3D" id="1.10.10.10">
    <property type="entry name" value="Winged helix-like DNA-binding domain superfamily/Winged helix DNA-binding domain"/>
    <property type="match status" value="1"/>
</dbReference>
<proteinExistence type="predicted"/>
<dbReference type="GO" id="GO:0003677">
    <property type="term" value="F:DNA binding"/>
    <property type="evidence" value="ECO:0007669"/>
    <property type="project" value="UniProtKB-KW"/>
</dbReference>
<dbReference type="CDD" id="cd00090">
    <property type="entry name" value="HTH_ARSR"/>
    <property type="match status" value="1"/>
</dbReference>
<dbReference type="EMBL" id="VOOR01000032">
    <property type="protein sequence ID" value="TXB62321.1"/>
    <property type="molecule type" value="Genomic_DNA"/>
</dbReference>
<gene>
    <name evidence="5" type="ORF">FRY97_14845</name>
</gene>
<evidence type="ECO:0000313" key="5">
    <source>
        <dbReference type="EMBL" id="TXB62321.1"/>
    </source>
</evidence>
<dbReference type="InterPro" id="IPR036388">
    <property type="entry name" value="WH-like_DNA-bd_sf"/>
</dbReference>
<comment type="caution">
    <text evidence="5">The sequence shown here is derived from an EMBL/GenBank/DDBJ whole genome shotgun (WGS) entry which is preliminary data.</text>
</comment>
<evidence type="ECO:0000259" key="4">
    <source>
        <dbReference type="PROSITE" id="PS50987"/>
    </source>
</evidence>
<organism evidence="5 6">
    <name type="scientific">Phaeodactylibacter luteus</name>
    <dbReference type="NCBI Taxonomy" id="1564516"/>
    <lineage>
        <taxon>Bacteria</taxon>
        <taxon>Pseudomonadati</taxon>
        <taxon>Bacteroidota</taxon>
        <taxon>Saprospiria</taxon>
        <taxon>Saprospirales</taxon>
        <taxon>Haliscomenobacteraceae</taxon>
        <taxon>Phaeodactylibacter</taxon>
    </lineage>
</organism>
<feature type="domain" description="HTH arsR-type" evidence="4">
    <location>
        <begin position="25"/>
        <end position="121"/>
    </location>
</feature>
<dbReference type="PROSITE" id="PS50987">
    <property type="entry name" value="HTH_ARSR_2"/>
    <property type="match status" value="1"/>
</dbReference>
<dbReference type="PRINTS" id="PR00778">
    <property type="entry name" value="HTHARSR"/>
</dbReference>
<dbReference type="GO" id="GO:0003700">
    <property type="term" value="F:DNA-binding transcription factor activity"/>
    <property type="evidence" value="ECO:0007669"/>
    <property type="project" value="InterPro"/>
</dbReference>
<dbReference type="NCBIfam" id="NF033788">
    <property type="entry name" value="HTH_metalloreg"/>
    <property type="match status" value="1"/>
</dbReference>
<dbReference type="Proteomes" id="UP000321580">
    <property type="component" value="Unassembled WGS sequence"/>
</dbReference>